<reference evidence="3 4" key="1">
    <citation type="submission" date="2015-06" db="EMBL/GenBank/DDBJ databases">
        <title>Survival trade-offs in plant roots during colonization by closely related pathogenic and mutualistic fungi.</title>
        <authorList>
            <person name="Hacquard S."/>
            <person name="Kracher B."/>
            <person name="Hiruma K."/>
            <person name="Weinman A."/>
            <person name="Muench P."/>
            <person name="Garrido Oter R."/>
            <person name="Ver Loren van Themaat E."/>
            <person name="Dallerey J.-F."/>
            <person name="Damm U."/>
            <person name="Henrissat B."/>
            <person name="Lespinet O."/>
            <person name="Thon M."/>
            <person name="Kemen E."/>
            <person name="McHardy A.C."/>
            <person name="Schulze-Lefert P."/>
            <person name="O'Connell R.J."/>
        </authorList>
    </citation>
    <scope>NUCLEOTIDE SEQUENCE [LARGE SCALE GENOMIC DNA]</scope>
    <source>
        <strain evidence="3 4">0861</strain>
    </source>
</reference>
<organism evidence="3 4">
    <name type="scientific">Colletotrichum tofieldiae</name>
    <dbReference type="NCBI Taxonomy" id="708197"/>
    <lineage>
        <taxon>Eukaryota</taxon>
        <taxon>Fungi</taxon>
        <taxon>Dikarya</taxon>
        <taxon>Ascomycota</taxon>
        <taxon>Pezizomycotina</taxon>
        <taxon>Sordariomycetes</taxon>
        <taxon>Hypocreomycetidae</taxon>
        <taxon>Glomerellales</taxon>
        <taxon>Glomerellaceae</taxon>
        <taxon>Colletotrichum</taxon>
        <taxon>Colletotrichum spaethianum species complex</taxon>
    </lineage>
</organism>
<proteinExistence type="predicted"/>
<dbReference type="STRING" id="708197.A0A161Y586"/>
<protein>
    <submittedName>
        <fullName evidence="3">Uncharacterized protein</fullName>
    </submittedName>
</protein>
<name>A0A161Y586_9PEZI</name>
<feature type="signal peptide" evidence="2">
    <location>
        <begin position="1"/>
        <end position="27"/>
    </location>
</feature>
<feature type="compositionally biased region" description="Acidic residues" evidence="1">
    <location>
        <begin position="197"/>
        <end position="219"/>
    </location>
</feature>
<feature type="chain" id="PRO_5007829497" evidence="2">
    <location>
        <begin position="28"/>
        <end position="1472"/>
    </location>
</feature>
<dbReference type="Proteomes" id="UP000076552">
    <property type="component" value="Unassembled WGS sequence"/>
</dbReference>
<comment type="caution">
    <text evidence="3">The sequence shown here is derived from an EMBL/GenBank/DDBJ whole genome shotgun (WGS) entry which is preliminary data.</text>
</comment>
<feature type="region of interest" description="Disordered" evidence="1">
    <location>
        <begin position="254"/>
        <end position="289"/>
    </location>
</feature>
<feature type="region of interest" description="Disordered" evidence="1">
    <location>
        <begin position="121"/>
        <end position="219"/>
    </location>
</feature>
<dbReference type="PANTHER" id="PTHR35711">
    <property type="entry name" value="EXPRESSED PROTEIN"/>
    <property type="match status" value="1"/>
</dbReference>
<accession>A0A161Y586</accession>
<feature type="region of interest" description="Disordered" evidence="1">
    <location>
        <begin position="707"/>
        <end position="727"/>
    </location>
</feature>
<evidence type="ECO:0000313" key="3">
    <source>
        <dbReference type="EMBL" id="KZL66927.1"/>
    </source>
</evidence>
<feature type="compositionally biased region" description="Basic and acidic residues" evidence="1">
    <location>
        <begin position="178"/>
        <end position="196"/>
    </location>
</feature>
<dbReference type="EMBL" id="LFIV01000159">
    <property type="protein sequence ID" value="KZL66927.1"/>
    <property type="molecule type" value="Genomic_DNA"/>
</dbReference>
<evidence type="ECO:0000313" key="4">
    <source>
        <dbReference type="Proteomes" id="UP000076552"/>
    </source>
</evidence>
<evidence type="ECO:0000256" key="1">
    <source>
        <dbReference type="SAM" id="MobiDB-lite"/>
    </source>
</evidence>
<dbReference type="PANTHER" id="PTHR35711:SF1">
    <property type="entry name" value="ECTODERMAL, ISOFORM F"/>
    <property type="match status" value="1"/>
</dbReference>
<feature type="compositionally biased region" description="Gly residues" evidence="1">
    <location>
        <begin position="258"/>
        <end position="267"/>
    </location>
</feature>
<gene>
    <name evidence="3" type="ORF">CT0861_10903</name>
</gene>
<evidence type="ECO:0000256" key="2">
    <source>
        <dbReference type="SAM" id="SignalP"/>
    </source>
</evidence>
<feature type="compositionally biased region" description="Low complexity" evidence="1">
    <location>
        <begin position="278"/>
        <end position="289"/>
    </location>
</feature>
<feature type="compositionally biased region" description="Acidic residues" evidence="1">
    <location>
        <begin position="140"/>
        <end position="175"/>
    </location>
</feature>
<sequence>MATIRRNRARPVLWALVLSHLFLLGFAHVQSTSAPILKCSCESFSTALNNLNNGSASVCACSCGKVVSIPATFTTVFTIYDPITSGDLMLTSELNTLSSASQVDPSSTTTLDIIISFSTTDPASAHATTEAGEGGGSDGGGDEGGDGGGNGDEDDNGDGDDDSNAGDDDEDDDGDSGGGDKGDREDNGDNGNKDDDSGNDDNEDDGDHTSDDDDDDDSDNTFLDGFRIDFGTDIISRALRDIFGWGMSTSFGTHLPSGGIGGGGGSDGETEPEEPKESLTTSKSISFSSSTSSCSITYTVAPHCTQPCVVSQIKSLGTGSYTTSCAVATCRTTHMCTSIETTTTTTFTTKRPKRTAACMPKRCPACQQNTPEASSKELEARQGFWDEVILKETITEPETWEEGEYDWWEKMRRVAKTYGPGLHIDSKYRMDSSSSWTPLSNAPHGGGAGPVWGCAIVVAFSPRGVYANHLWEIPNFSIPPEEEEYFNVHGGYSEDYYFKQNIEMFLQQGSVAFPFQEQYPALAPMVDAGGPLHPKDFQFFRTIVFVPTHDNGEMFYKRDNRRIINLLSDNINIDKKYITIYGYQPRFDLGKDFDYDFGRATPPPRIRASNPWDGLFSWLYTPKGPSGQRELVVRYEKNIIHREAWCGDGRAIPDAPPSNFDLRPNPDDPLAALQLRQEDATCGRFIVCGLGNPEALCGDYRTSPPPSLMDQLRKRQIPPSNGPTKAERELSTNIMIDPEDNIGGEIWWWDRMRNAVDERGAGYGGHPENPGHWSTSTMVTFDQEIDGTATNRPRFGGSGPIWGCTAIVVASPEAIWTSHIWELPSHARGEAHGRAAFEQWSKIFPRPTVEYFKEEFLDFLDNGNTKGKFKQLYEYKFPGRNPGLKYMFMKDGVFNVKEKEFVWVGIVTRSYKNLEMPRVQYDWQIQQVYEKFIAWGVEPENIKVKAYPARLDFTGGGSQIKPHWGILSWQYHPRHREGNHEEKKIRIRFEKEILLEKSWCGSGLKMAEPEDNAPSRRRHEGVEVCKMNISSKESALATRVSTAVPEPTQACTSDSECGSLSCPENRFSACYHDFCHCVILANPNNTEVLAGTVYATPTTTLEASQTPTFPISWLLPNVSSTIMSSNTSLMLSKSLMSASMGTSTSIWLSSSPPSRSLTTVFTSNLTATTSAMPSTVSSMFTFTLSAWSPEESPGETCTTTEDCSALKCSDKQYPDCRIINGPRPDCHCFDKHKQLLDVCSTAADCASVDCEARHTPTCRPLVDFPGATPICLCDAELISPGTTCLVDTHCDGLLCGVANQRGFCKSNACQCDFFLPEGAGCSAHDDCSPIRCSEAKPHKSCSTSSNACECSASAPAPRRAEGDPCSANAECGTIGCTDFEASVCEANLCRCRAWKCGSDKDCDSSGKTCDHDKNLRCEGDQCVCKSCTATSKILGCGSDGDCNHCCARGKLPTCVFGCQSFWCGKECQCETW</sequence>
<keyword evidence="4" id="KW-1185">Reference proteome</keyword>
<keyword evidence="2" id="KW-0732">Signal</keyword>